<reference evidence="1" key="1">
    <citation type="submission" date="2020-05" db="EMBL/GenBank/DDBJ databases">
        <title>Large-scale comparative analyses of tick genomes elucidate their genetic diversity and vector capacities.</title>
        <authorList>
            <person name="Jia N."/>
            <person name="Wang J."/>
            <person name="Shi W."/>
            <person name="Du L."/>
            <person name="Sun Y."/>
            <person name="Zhan W."/>
            <person name="Jiang J."/>
            <person name="Wang Q."/>
            <person name="Zhang B."/>
            <person name="Ji P."/>
            <person name="Sakyi L.B."/>
            <person name="Cui X."/>
            <person name="Yuan T."/>
            <person name="Jiang B."/>
            <person name="Yang W."/>
            <person name="Lam T.T.-Y."/>
            <person name="Chang Q."/>
            <person name="Ding S."/>
            <person name="Wang X."/>
            <person name="Zhu J."/>
            <person name="Ruan X."/>
            <person name="Zhao L."/>
            <person name="Wei J."/>
            <person name="Que T."/>
            <person name="Du C."/>
            <person name="Cheng J."/>
            <person name="Dai P."/>
            <person name="Han X."/>
            <person name="Huang E."/>
            <person name="Gao Y."/>
            <person name="Liu J."/>
            <person name="Shao H."/>
            <person name="Ye R."/>
            <person name="Li L."/>
            <person name="Wei W."/>
            <person name="Wang X."/>
            <person name="Wang C."/>
            <person name="Yang T."/>
            <person name="Huo Q."/>
            <person name="Li W."/>
            <person name="Guo W."/>
            <person name="Chen H."/>
            <person name="Zhou L."/>
            <person name="Ni X."/>
            <person name="Tian J."/>
            <person name="Zhou Y."/>
            <person name="Sheng Y."/>
            <person name="Liu T."/>
            <person name="Pan Y."/>
            <person name="Xia L."/>
            <person name="Li J."/>
            <person name="Zhao F."/>
            <person name="Cao W."/>
        </authorList>
    </citation>
    <scope>NUCLEOTIDE SEQUENCE</scope>
    <source>
        <strain evidence="1">Hyas-2018</strain>
    </source>
</reference>
<dbReference type="EMBL" id="CM023481">
    <property type="protein sequence ID" value="KAH6945040.1"/>
    <property type="molecule type" value="Genomic_DNA"/>
</dbReference>
<proteinExistence type="predicted"/>
<dbReference type="Proteomes" id="UP000821845">
    <property type="component" value="Chromosome 1"/>
</dbReference>
<accession>A0ACB7TDN2</accession>
<name>A0ACB7TDN2_HYAAI</name>
<evidence type="ECO:0000313" key="2">
    <source>
        <dbReference type="Proteomes" id="UP000821845"/>
    </source>
</evidence>
<comment type="caution">
    <text evidence="1">The sequence shown here is derived from an EMBL/GenBank/DDBJ whole genome shotgun (WGS) entry which is preliminary data.</text>
</comment>
<sequence length="458" mass="48329">MLGPYASRRSPVLSLGGGASTDDPLATAAAIEVLSRGGNAADAAVAAAAALQVVKPYATGIGGDCFALFYDARTQAVRCIDGSGPSPKALTRELFVVGAGTGMEATVPGAVKGWFDTLRHCGSVRVSMRDVLTPAVRLARGGFPVGVVNAAHWATYESKLGTMVGGGYFLPVPRAGQLLRNEPLADVLERLGQEGPSAFYEGSVADAVADAVKRAGGVLEAADLHRHFTGSGDGLADPVSTTYRATAAVLLEALNILERFELRDTEQSTYAHLLVEALRLALADGLDWVADVGPARDGRMASKEHAKSRHVDVERARQWSEADFPYIPEQSHTVFLVTADDRGNACAFINSNFLGFGCAIVEQYGFAVHCRGRGFSTVAGHPNCAGPGKKPYHTLMPVLVTDSSCGDWLAALGTMGGYTQPQVDLQLFLAMLERGLDPQSALDAPRLYIGDGRTLRPE</sequence>
<protein>
    <submittedName>
        <fullName evidence="1">Uncharacterized protein</fullName>
    </submittedName>
</protein>
<organism evidence="1 2">
    <name type="scientific">Hyalomma asiaticum</name>
    <name type="common">Tick</name>
    <dbReference type="NCBI Taxonomy" id="266040"/>
    <lineage>
        <taxon>Eukaryota</taxon>
        <taxon>Metazoa</taxon>
        <taxon>Ecdysozoa</taxon>
        <taxon>Arthropoda</taxon>
        <taxon>Chelicerata</taxon>
        <taxon>Arachnida</taxon>
        <taxon>Acari</taxon>
        <taxon>Parasitiformes</taxon>
        <taxon>Ixodida</taxon>
        <taxon>Ixodoidea</taxon>
        <taxon>Ixodidae</taxon>
        <taxon>Hyalomminae</taxon>
        <taxon>Hyalomma</taxon>
    </lineage>
</organism>
<evidence type="ECO:0000313" key="1">
    <source>
        <dbReference type="EMBL" id="KAH6945040.1"/>
    </source>
</evidence>
<gene>
    <name evidence="1" type="ORF">HPB50_006961</name>
</gene>
<keyword evidence="2" id="KW-1185">Reference proteome</keyword>